<keyword evidence="1" id="KW-0732">Signal</keyword>
<evidence type="ECO:0008006" key="4">
    <source>
        <dbReference type="Google" id="ProtNLM"/>
    </source>
</evidence>
<protein>
    <recommendedName>
        <fullName evidence="4">Outer membrane protein beta-barrel domain-containing protein</fullName>
    </recommendedName>
</protein>
<feature type="signal peptide" evidence="1">
    <location>
        <begin position="1"/>
        <end position="22"/>
    </location>
</feature>
<dbReference type="EMBL" id="JAFIDN010000003">
    <property type="protein sequence ID" value="MBP3192081.1"/>
    <property type="molecule type" value="Genomic_DNA"/>
</dbReference>
<dbReference type="AlphaFoldDB" id="A0A8J7USZ3"/>
<keyword evidence="3" id="KW-1185">Reference proteome</keyword>
<sequence>MHKTTVFAVIAVIALWPDIAQAGDDTGSSPNRGIFFGGSFSGSMAWIDYPDEDQSGKAGAVFDFNFGWWLSPRLMLGGHYGTWGTSIIGTPLHLHLVGPRIDYRLKESPGFDGVFVTFAPGLALIEPVDEAHSGIGGIIKGGYRYQWEDFTTVGAHVGLKSHLFADGFTVIPFAGVNVQFYGLTR</sequence>
<dbReference type="RefSeq" id="WP_210510978.1">
    <property type="nucleotide sequence ID" value="NZ_JAFIDN010000003.1"/>
</dbReference>
<gene>
    <name evidence="2" type="ORF">NATSA_05345</name>
</gene>
<reference evidence="2" key="1">
    <citation type="submission" date="2021-02" db="EMBL/GenBank/DDBJ databases">
        <title>Natronogracilivirga saccharolytica gen. nov. sp. nov. a new anaerobic, haloalkiliphilic carbohydrate-fermenting bacterium from soda lake and proposing of Cyclonatronumiaceae fam. nov. in the phylum Balneolaeota.</title>
        <authorList>
            <person name="Zhilina T.N."/>
            <person name="Sorokin D.Y."/>
            <person name="Zavarzina D.G."/>
            <person name="Toshchakov S.V."/>
            <person name="Kublanov I.V."/>
        </authorList>
    </citation>
    <scope>NUCLEOTIDE SEQUENCE</scope>
    <source>
        <strain evidence="2">Z-1702</strain>
    </source>
</reference>
<accession>A0A8J7USZ3</accession>
<comment type="caution">
    <text evidence="2">The sequence shown here is derived from an EMBL/GenBank/DDBJ whole genome shotgun (WGS) entry which is preliminary data.</text>
</comment>
<name>A0A8J7USZ3_9BACT</name>
<evidence type="ECO:0000313" key="2">
    <source>
        <dbReference type="EMBL" id="MBP3192081.1"/>
    </source>
</evidence>
<feature type="chain" id="PRO_5035228165" description="Outer membrane protein beta-barrel domain-containing protein" evidence="1">
    <location>
        <begin position="23"/>
        <end position="185"/>
    </location>
</feature>
<organism evidence="2 3">
    <name type="scientific">Natronogracilivirga saccharolytica</name>
    <dbReference type="NCBI Taxonomy" id="2812953"/>
    <lineage>
        <taxon>Bacteria</taxon>
        <taxon>Pseudomonadati</taxon>
        <taxon>Balneolota</taxon>
        <taxon>Balneolia</taxon>
        <taxon>Balneolales</taxon>
        <taxon>Cyclonatronaceae</taxon>
        <taxon>Natronogracilivirga</taxon>
    </lineage>
</organism>
<evidence type="ECO:0000313" key="3">
    <source>
        <dbReference type="Proteomes" id="UP000673975"/>
    </source>
</evidence>
<proteinExistence type="predicted"/>
<evidence type="ECO:0000256" key="1">
    <source>
        <dbReference type="SAM" id="SignalP"/>
    </source>
</evidence>
<dbReference type="Proteomes" id="UP000673975">
    <property type="component" value="Unassembled WGS sequence"/>
</dbReference>